<dbReference type="EMBL" id="JALLKP010000001">
    <property type="protein sequence ID" value="KAK2198128.1"/>
    <property type="molecule type" value="Genomic_DNA"/>
</dbReference>
<dbReference type="GeneID" id="94335431"/>
<keyword evidence="4" id="KW-1185">Reference proteome</keyword>
<evidence type="ECO:0000259" key="1">
    <source>
        <dbReference type="Pfam" id="PF23553"/>
    </source>
</evidence>
<accession>A0AAD9UQG9</accession>
<dbReference type="Pfam" id="PF23553">
    <property type="entry name" value="NELF-A_N"/>
    <property type="match status" value="1"/>
</dbReference>
<evidence type="ECO:0000313" key="4">
    <source>
        <dbReference type="Proteomes" id="UP001214638"/>
    </source>
</evidence>
<evidence type="ECO:0000313" key="2">
    <source>
        <dbReference type="EMBL" id="KAK2194945.1"/>
    </source>
</evidence>
<comment type="caution">
    <text evidence="3">The sequence shown here is derived from an EMBL/GenBank/DDBJ whole genome shotgun (WGS) entry which is preliminary data.</text>
</comment>
<name>A0AAD9UQG9_9APIC</name>
<feature type="domain" description="NELF-A N-terminal" evidence="1">
    <location>
        <begin position="50"/>
        <end position="153"/>
    </location>
</feature>
<dbReference type="EMBL" id="JALLKP010000021">
    <property type="protein sequence ID" value="KAK2194945.1"/>
    <property type="molecule type" value="Genomic_DNA"/>
</dbReference>
<dbReference type="KEGG" id="bdw:94335431"/>
<proteinExistence type="predicted"/>
<protein>
    <recommendedName>
        <fullName evidence="1">NELF-A N-terminal domain-containing protein</fullName>
    </recommendedName>
</protein>
<dbReference type="InterPro" id="IPR056557">
    <property type="entry name" value="NELF-A_N"/>
</dbReference>
<dbReference type="Proteomes" id="UP001214638">
    <property type="component" value="Unassembled WGS sequence"/>
</dbReference>
<organism evidence="3 4">
    <name type="scientific">Babesia duncani</name>
    <dbReference type="NCBI Taxonomy" id="323732"/>
    <lineage>
        <taxon>Eukaryota</taxon>
        <taxon>Sar</taxon>
        <taxon>Alveolata</taxon>
        <taxon>Apicomplexa</taxon>
        <taxon>Aconoidasida</taxon>
        <taxon>Piroplasmida</taxon>
        <taxon>Babesiidae</taxon>
        <taxon>Babesia</taxon>
    </lineage>
</organism>
<dbReference type="RefSeq" id="XP_067804970.1">
    <property type="nucleotide sequence ID" value="XM_067946179.1"/>
</dbReference>
<dbReference type="AlphaFoldDB" id="A0AAD9UQG9"/>
<evidence type="ECO:0000313" key="3">
    <source>
        <dbReference type="EMBL" id="KAK2198128.1"/>
    </source>
</evidence>
<gene>
    <name evidence="3" type="ORF">BdWA1_001133</name>
    <name evidence="2" type="ORF">BdWA1_003574</name>
</gene>
<sequence length="226" mass="26300">MIYEEPEDYHWHFQAESKVADSDVEYLKCIGDNELVALSDQYVEYLKLIKDNWSSCRAAKILSYSLLRYIVPRFRQLSAPLRVRMLTSFLYLKDALRNQCQKKLVKILNFAETDANEWVRKMGQLVRPYVVTGMMDLRLIDTETAFRIITFLDERLAESPHDGEYLRKDGLDNIHISNPESIDSVGESGSRTCKDDETSFYTARLNFDRLGDALVTRAQYKRAQGF</sequence>
<reference evidence="3" key="1">
    <citation type="journal article" date="2023" name="Nat. Microbiol.">
        <title>Babesia duncani multi-omics identifies virulence factors and drug targets.</title>
        <authorList>
            <person name="Singh P."/>
            <person name="Lonardi S."/>
            <person name="Liang Q."/>
            <person name="Vydyam P."/>
            <person name="Khabirova E."/>
            <person name="Fang T."/>
            <person name="Gihaz S."/>
            <person name="Thekkiniath J."/>
            <person name="Munshi M."/>
            <person name="Abel S."/>
            <person name="Ciampossin L."/>
            <person name="Batugedara G."/>
            <person name="Gupta M."/>
            <person name="Lu X.M."/>
            <person name="Lenz T."/>
            <person name="Chakravarty S."/>
            <person name="Cornillot E."/>
            <person name="Hu Y."/>
            <person name="Ma W."/>
            <person name="Gonzalez L.M."/>
            <person name="Sanchez S."/>
            <person name="Estrada K."/>
            <person name="Sanchez-Flores A."/>
            <person name="Montero E."/>
            <person name="Harb O.S."/>
            <person name="Le Roch K.G."/>
            <person name="Mamoun C.B."/>
        </authorList>
    </citation>
    <scope>NUCLEOTIDE SEQUENCE</scope>
    <source>
        <strain evidence="3">WA1</strain>
    </source>
</reference>